<protein>
    <submittedName>
        <fullName evidence="6">Octaprenyl-diphosphate synthase</fullName>
        <ecNumber evidence="6">2.5.1.1</ecNumber>
        <ecNumber evidence="6">2.5.1.10</ecNumber>
        <ecNumber evidence="6">2.5.1.29</ecNumber>
    </submittedName>
</protein>
<dbReference type="GO" id="GO:0004161">
    <property type="term" value="F:dimethylallyltranstransferase activity"/>
    <property type="evidence" value="ECO:0007669"/>
    <property type="project" value="UniProtKB-EC"/>
</dbReference>
<dbReference type="SUPFAM" id="SSF48576">
    <property type="entry name" value="Terpenoid synthases"/>
    <property type="match status" value="1"/>
</dbReference>
<dbReference type="PANTHER" id="PTHR12001">
    <property type="entry name" value="GERANYLGERANYL PYROPHOSPHATE SYNTHASE"/>
    <property type="match status" value="1"/>
</dbReference>
<comment type="cofactor">
    <cofactor evidence="1">
        <name>Mg(2+)</name>
        <dbReference type="ChEBI" id="CHEBI:18420"/>
    </cofactor>
</comment>
<evidence type="ECO:0000256" key="2">
    <source>
        <dbReference type="ARBA" id="ARBA00006706"/>
    </source>
</evidence>
<keyword evidence="5" id="KW-0460">Magnesium</keyword>
<dbReference type="AlphaFoldDB" id="A0A0W8G6H7"/>
<gene>
    <name evidence="6" type="ORF">ASZ90_001406</name>
</gene>
<evidence type="ECO:0000256" key="5">
    <source>
        <dbReference type="ARBA" id="ARBA00022842"/>
    </source>
</evidence>
<dbReference type="InterPro" id="IPR033749">
    <property type="entry name" value="Polyprenyl_synt_CS"/>
</dbReference>
<proteinExistence type="inferred from homology"/>
<dbReference type="Gene3D" id="1.10.600.10">
    <property type="entry name" value="Farnesyl Diphosphate Synthase"/>
    <property type="match status" value="1"/>
</dbReference>
<keyword evidence="4" id="KW-0479">Metal-binding</keyword>
<dbReference type="SFLD" id="SFLDS00005">
    <property type="entry name" value="Isoprenoid_Synthase_Type_I"/>
    <property type="match status" value="1"/>
</dbReference>
<dbReference type="CDD" id="cd00685">
    <property type="entry name" value="Trans_IPPS_HT"/>
    <property type="match status" value="1"/>
</dbReference>
<evidence type="ECO:0000256" key="4">
    <source>
        <dbReference type="ARBA" id="ARBA00022723"/>
    </source>
</evidence>
<dbReference type="PANTHER" id="PTHR12001:SF69">
    <property type="entry name" value="ALL TRANS-POLYPRENYL-DIPHOSPHATE SYNTHASE PDSS1"/>
    <property type="match status" value="1"/>
</dbReference>
<reference evidence="6" key="1">
    <citation type="journal article" date="2015" name="Proc. Natl. Acad. Sci. U.S.A.">
        <title>Networks of energetic and metabolic interactions define dynamics in microbial communities.</title>
        <authorList>
            <person name="Embree M."/>
            <person name="Liu J.K."/>
            <person name="Al-Bassam M.M."/>
            <person name="Zengler K."/>
        </authorList>
    </citation>
    <scope>NUCLEOTIDE SEQUENCE</scope>
</reference>
<organism evidence="6">
    <name type="scientific">hydrocarbon metagenome</name>
    <dbReference type="NCBI Taxonomy" id="938273"/>
    <lineage>
        <taxon>unclassified sequences</taxon>
        <taxon>metagenomes</taxon>
        <taxon>ecological metagenomes</taxon>
    </lineage>
</organism>
<dbReference type="InterPro" id="IPR000092">
    <property type="entry name" value="Polyprenyl_synt"/>
</dbReference>
<dbReference type="PROSITE" id="PS00723">
    <property type="entry name" value="POLYPRENYL_SYNTHASE_1"/>
    <property type="match status" value="1"/>
</dbReference>
<dbReference type="Pfam" id="PF00348">
    <property type="entry name" value="polyprenyl_synt"/>
    <property type="match status" value="1"/>
</dbReference>
<name>A0A0W8G6H7_9ZZZZ</name>
<dbReference type="EC" id="2.5.1.10" evidence="6"/>
<sequence>MNPLEHFYEKELPRINRFLESQAERMHASVRPTVLHVLESGGKRFRPVLTILMARALGYRGDDILPLACSLELLHSATLLHDDILDGARLRRGRQSAHVLFGSTHTILVGDALLALANRLVAEYGIPPLTRHLSEALLRTATGEIQEIAHLRDTDLPIATYYEIITGKTAFLIQAACRCGAVFADASPDMEEAAADYGLSLGIAFQLVDDALDYTSPAEVSGKPAASDLKEGKVTLPLLLFLADLDPQERRRLAEDFKLDRLTPEDLENLRDTIVSGGYADKTRQAAASYLARAETALAPFPASPERELLTLALGPMLDRKK</sequence>
<evidence type="ECO:0000256" key="1">
    <source>
        <dbReference type="ARBA" id="ARBA00001946"/>
    </source>
</evidence>
<dbReference type="SFLD" id="SFLDG01017">
    <property type="entry name" value="Polyprenyl_Transferase_Like"/>
    <property type="match status" value="1"/>
</dbReference>
<comment type="caution">
    <text evidence="6">The sequence shown here is derived from an EMBL/GenBank/DDBJ whole genome shotgun (WGS) entry which is preliminary data.</text>
</comment>
<dbReference type="GO" id="GO:0008299">
    <property type="term" value="P:isoprenoid biosynthetic process"/>
    <property type="evidence" value="ECO:0007669"/>
    <property type="project" value="InterPro"/>
</dbReference>
<dbReference type="GO" id="GO:0004337">
    <property type="term" value="F:(2E,6E)-farnesyl diphosphate synthase activity"/>
    <property type="evidence" value="ECO:0007669"/>
    <property type="project" value="UniProtKB-EC"/>
</dbReference>
<dbReference type="InterPro" id="IPR008949">
    <property type="entry name" value="Isoprenoid_synthase_dom_sf"/>
</dbReference>
<evidence type="ECO:0000256" key="3">
    <source>
        <dbReference type="ARBA" id="ARBA00022679"/>
    </source>
</evidence>
<dbReference type="EMBL" id="LNQE01000189">
    <property type="protein sequence ID" value="KUG28710.1"/>
    <property type="molecule type" value="Genomic_DNA"/>
</dbReference>
<accession>A0A0W8G6H7</accession>
<dbReference type="EC" id="2.5.1.29" evidence="6"/>
<comment type="similarity">
    <text evidence="2">Belongs to the FPP/GGPP synthase family.</text>
</comment>
<dbReference type="GO" id="GO:0004311">
    <property type="term" value="F:geranylgeranyl diphosphate synthase activity"/>
    <property type="evidence" value="ECO:0007669"/>
    <property type="project" value="UniProtKB-EC"/>
</dbReference>
<dbReference type="EC" id="2.5.1.1" evidence="6"/>
<keyword evidence="3 6" id="KW-0808">Transferase</keyword>
<evidence type="ECO:0000313" key="6">
    <source>
        <dbReference type="EMBL" id="KUG28710.1"/>
    </source>
</evidence>
<dbReference type="GO" id="GO:0046872">
    <property type="term" value="F:metal ion binding"/>
    <property type="evidence" value="ECO:0007669"/>
    <property type="project" value="UniProtKB-KW"/>
</dbReference>